<dbReference type="AlphaFoldDB" id="A0A3N2C559"/>
<reference evidence="2 3" key="1">
    <citation type="submission" date="2018-11" db="EMBL/GenBank/DDBJ databases">
        <title>Sequencing the genomes of 1000 actinobacteria strains.</title>
        <authorList>
            <person name="Klenk H.-P."/>
        </authorList>
    </citation>
    <scope>NUCLEOTIDE SEQUENCE [LARGE SCALE GENOMIC DNA]</scope>
    <source>
        <strain evidence="2 3">DSM 14012</strain>
    </source>
</reference>
<evidence type="ECO:0000259" key="1">
    <source>
        <dbReference type="SMART" id="SM00974"/>
    </source>
</evidence>
<proteinExistence type="predicted"/>
<evidence type="ECO:0000313" key="2">
    <source>
        <dbReference type="EMBL" id="ROR82560.1"/>
    </source>
</evidence>
<dbReference type="SMART" id="SM00974">
    <property type="entry name" value="T5orf172"/>
    <property type="match status" value="1"/>
</dbReference>
<accession>A0A3N2C559</accession>
<protein>
    <submittedName>
        <fullName evidence="2">T5orf172 domain-containing protein</fullName>
    </submittedName>
</protein>
<feature type="domain" description="Bacteriophage T5 Orf172 DNA-binding" evidence="1">
    <location>
        <begin position="92"/>
        <end position="161"/>
    </location>
</feature>
<dbReference type="Proteomes" id="UP000266915">
    <property type="component" value="Unassembled WGS sequence"/>
</dbReference>
<dbReference type="InterPro" id="IPR018306">
    <property type="entry name" value="Phage_T5_Orf172_DNA-bd"/>
</dbReference>
<organism evidence="2 3">
    <name type="scientific">Plantibacter flavus</name>
    <dbReference type="NCBI Taxonomy" id="150123"/>
    <lineage>
        <taxon>Bacteria</taxon>
        <taxon>Bacillati</taxon>
        <taxon>Actinomycetota</taxon>
        <taxon>Actinomycetes</taxon>
        <taxon>Micrococcales</taxon>
        <taxon>Microbacteriaceae</taxon>
        <taxon>Plantibacter</taxon>
    </lineage>
</organism>
<gene>
    <name evidence="2" type="ORF">EDD42_2651</name>
</gene>
<dbReference type="RefSeq" id="WP_085512295.1">
    <property type="nucleotide sequence ID" value="NZ_FXAP01000004.1"/>
</dbReference>
<name>A0A3N2C559_9MICO</name>
<dbReference type="EMBL" id="RKHL01000001">
    <property type="protein sequence ID" value="ROR82560.1"/>
    <property type="molecule type" value="Genomic_DNA"/>
</dbReference>
<sequence length="183" mass="20898">MPHRRCGQPGCDAAAPVDVPVALCEDHLALAADWAERRWGVVDALPSPCIMCGSRLGRHYPSAWLCAACEWRQGEVPDDDLARPRIDVVYYLRHGDRVKIGTTTNPRQRFAAIWHDELLALERGDRHVERARHEQFARERLERSEWFTGSPRLLAHIASVARDVDPWDLYSRWLSEAAALRGR</sequence>
<keyword evidence="3" id="KW-1185">Reference proteome</keyword>
<evidence type="ECO:0000313" key="3">
    <source>
        <dbReference type="Proteomes" id="UP000266915"/>
    </source>
</evidence>
<dbReference type="Pfam" id="PF10544">
    <property type="entry name" value="T5orf172"/>
    <property type="match status" value="1"/>
</dbReference>
<comment type="caution">
    <text evidence="2">The sequence shown here is derived from an EMBL/GenBank/DDBJ whole genome shotgun (WGS) entry which is preliminary data.</text>
</comment>